<evidence type="ECO:0000259" key="9">
    <source>
        <dbReference type="PROSITE" id="PS50929"/>
    </source>
</evidence>
<keyword evidence="4" id="KW-0067">ATP-binding</keyword>
<comment type="caution">
    <text evidence="10">The sequence shown here is derived from an EMBL/GenBank/DDBJ whole genome shotgun (WGS) entry which is preliminary data.</text>
</comment>
<dbReference type="PANTHER" id="PTHR43394:SF1">
    <property type="entry name" value="ATP-BINDING CASSETTE SUB-FAMILY B MEMBER 10, MITOCHONDRIAL"/>
    <property type="match status" value="1"/>
</dbReference>
<evidence type="ECO:0000313" key="10">
    <source>
        <dbReference type="EMBL" id="GHO88812.1"/>
    </source>
</evidence>
<evidence type="ECO:0000256" key="1">
    <source>
        <dbReference type="ARBA" id="ARBA00004651"/>
    </source>
</evidence>
<evidence type="ECO:0000256" key="5">
    <source>
        <dbReference type="ARBA" id="ARBA00022989"/>
    </source>
</evidence>
<dbReference type="PROSITE" id="PS50929">
    <property type="entry name" value="ABC_TM1F"/>
    <property type="match status" value="1"/>
</dbReference>
<dbReference type="Gene3D" id="3.40.50.300">
    <property type="entry name" value="P-loop containing nucleotide triphosphate hydrolases"/>
    <property type="match status" value="1"/>
</dbReference>
<keyword evidence="2 7" id="KW-0812">Transmembrane</keyword>
<evidence type="ECO:0000256" key="2">
    <source>
        <dbReference type="ARBA" id="ARBA00022692"/>
    </source>
</evidence>
<evidence type="ECO:0000313" key="11">
    <source>
        <dbReference type="Proteomes" id="UP000635565"/>
    </source>
</evidence>
<feature type="transmembrane region" description="Helical" evidence="7">
    <location>
        <begin position="141"/>
        <end position="160"/>
    </location>
</feature>
<dbReference type="PANTHER" id="PTHR43394">
    <property type="entry name" value="ATP-DEPENDENT PERMEASE MDL1, MITOCHONDRIAL"/>
    <property type="match status" value="1"/>
</dbReference>
<sequence length="584" mass="63745">MAQSEERVSFRASVALLKTYLKPQWLKVSLLALLLFASLGLEILAPQLLGRFIDSIQGSMAVLMYLALFFIGLVIANQLVTAFAGYISEDISWKATNALRTDLALHCLNLDMSFHKKHTPGELIERVDGDVAQLSTFFSRFVFSVLARVLLLIGVVALTFAVDWRIGLLLLAFTLLMIGLLRPLQGIAVPHFRAARQASAEFAGFLEERISSREDIVGNGAQAYVMLRLSQLARRMLHTARLSSVTGLFFSSAIEITLALAVAAVLTLGAYLLRGGQMSVGTIYVTYYYTTLITQSLYAITYQIDQLQSATASIQRITELAHMPRAIVDGPGVPLPEGPLAVRFNDVSFGYTPDKEVIQHLSFALEAGRTLGLLGRTGSGKTTLTRLLARAYDVQQGAIRLGGVDVRQATLDELRSQIGVVTQEVQLFHASLRDNLTFFDPGISDERLEQVIENLNLGQWYASLPAGLDTRLAGDGMALSSGEAQLLAFARVFLRDPALVILDEASSRLDPVTEQLLEGAIARLLAGRTGIVIAHHLKTVQHVDDILILEDGKICEYGERAKLAADPNSRFAHLLKTGLAEVVA</sequence>
<reference evidence="10 11" key="1">
    <citation type="journal article" date="2021" name="Int. J. Syst. Evol. Microbiol.">
        <title>Reticulibacter mediterranei gen. nov., sp. nov., within the new family Reticulibacteraceae fam. nov., and Ktedonospora formicarum gen. nov., sp. nov., Ktedonobacter robiniae sp. nov., Dictyobacter formicarum sp. nov. and Dictyobacter arantiisoli sp. nov., belonging to the class Ktedonobacteria.</title>
        <authorList>
            <person name="Yabe S."/>
            <person name="Zheng Y."/>
            <person name="Wang C.M."/>
            <person name="Sakai Y."/>
            <person name="Abe K."/>
            <person name="Yokota A."/>
            <person name="Donadio S."/>
            <person name="Cavaletti L."/>
            <person name="Monciardini P."/>
        </authorList>
    </citation>
    <scope>NUCLEOTIDE SEQUENCE [LARGE SCALE GENOMIC DNA]</scope>
    <source>
        <strain evidence="10 11">SOSP1-9</strain>
    </source>
</reference>
<evidence type="ECO:0000256" key="6">
    <source>
        <dbReference type="ARBA" id="ARBA00023136"/>
    </source>
</evidence>
<dbReference type="SMART" id="SM00382">
    <property type="entry name" value="AAA"/>
    <property type="match status" value="1"/>
</dbReference>
<dbReference type="RefSeq" id="WP_201366361.1">
    <property type="nucleotide sequence ID" value="NZ_BNJJ01000028.1"/>
</dbReference>
<feature type="domain" description="ABC transporter" evidence="8">
    <location>
        <begin position="342"/>
        <end position="576"/>
    </location>
</feature>
<dbReference type="PROSITE" id="PS00211">
    <property type="entry name" value="ABC_TRANSPORTER_1"/>
    <property type="match status" value="1"/>
</dbReference>
<dbReference type="Proteomes" id="UP000635565">
    <property type="component" value="Unassembled WGS sequence"/>
</dbReference>
<dbReference type="CDD" id="cd07346">
    <property type="entry name" value="ABC_6TM_exporters"/>
    <property type="match status" value="1"/>
</dbReference>
<feature type="transmembrane region" description="Helical" evidence="7">
    <location>
        <begin position="28"/>
        <end position="50"/>
    </location>
</feature>
<dbReference type="InterPro" id="IPR036640">
    <property type="entry name" value="ABC1_TM_sf"/>
</dbReference>
<comment type="subcellular location">
    <subcellularLocation>
        <location evidence="1">Cell membrane</location>
        <topology evidence="1">Multi-pass membrane protein</topology>
    </subcellularLocation>
</comment>
<keyword evidence="10" id="KW-0378">Hydrolase</keyword>
<dbReference type="SUPFAM" id="SSF52540">
    <property type="entry name" value="P-loop containing nucleoside triphosphate hydrolases"/>
    <property type="match status" value="1"/>
</dbReference>
<dbReference type="Pfam" id="PF00005">
    <property type="entry name" value="ABC_tran"/>
    <property type="match status" value="1"/>
</dbReference>
<dbReference type="Pfam" id="PF00664">
    <property type="entry name" value="ABC_membrane"/>
    <property type="match status" value="1"/>
</dbReference>
<dbReference type="PROSITE" id="PS50893">
    <property type="entry name" value="ABC_TRANSPORTER_2"/>
    <property type="match status" value="1"/>
</dbReference>
<keyword evidence="5 7" id="KW-1133">Transmembrane helix</keyword>
<feature type="transmembrane region" description="Helical" evidence="7">
    <location>
        <begin position="166"/>
        <end position="184"/>
    </location>
</feature>
<dbReference type="EMBL" id="BNJJ01000028">
    <property type="protein sequence ID" value="GHO88812.1"/>
    <property type="molecule type" value="Genomic_DNA"/>
</dbReference>
<evidence type="ECO:0000256" key="3">
    <source>
        <dbReference type="ARBA" id="ARBA00022741"/>
    </source>
</evidence>
<evidence type="ECO:0000256" key="7">
    <source>
        <dbReference type="SAM" id="Phobius"/>
    </source>
</evidence>
<keyword evidence="11" id="KW-1185">Reference proteome</keyword>
<dbReference type="InterPro" id="IPR039421">
    <property type="entry name" value="Type_1_exporter"/>
</dbReference>
<feature type="transmembrane region" description="Helical" evidence="7">
    <location>
        <begin position="245"/>
        <end position="273"/>
    </location>
</feature>
<dbReference type="SUPFAM" id="SSF90123">
    <property type="entry name" value="ABC transporter transmembrane region"/>
    <property type="match status" value="1"/>
</dbReference>
<dbReference type="GO" id="GO:0004386">
    <property type="term" value="F:helicase activity"/>
    <property type="evidence" value="ECO:0007669"/>
    <property type="project" value="UniProtKB-KW"/>
</dbReference>
<feature type="domain" description="ABC transmembrane type-1" evidence="9">
    <location>
        <begin position="30"/>
        <end position="309"/>
    </location>
</feature>
<proteinExistence type="predicted"/>
<dbReference type="InterPro" id="IPR011527">
    <property type="entry name" value="ABC1_TM_dom"/>
</dbReference>
<evidence type="ECO:0000259" key="8">
    <source>
        <dbReference type="PROSITE" id="PS50893"/>
    </source>
</evidence>
<dbReference type="InterPro" id="IPR017871">
    <property type="entry name" value="ABC_transporter-like_CS"/>
</dbReference>
<dbReference type="InterPro" id="IPR003439">
    <property type="entry name" value="ABC_transporter-like_ATP-bd"/>
</dbReference>
<protein>
    <submittedName>
        <fullName evidence="10">Helicase</fullName>
    </submittedName>
</protein>
<keyword evidence="10" id="KW-0347">Helicase</keyword>
<organism evidence="10 11">
    <name type="scientific">Dictyobacter formicarum</name>
    <dbReference type="NCBI Taxonomy" id="2778368"/>
    <lineage>
        <taxon>Bacteria</taxon>
        <taxon>Bacillati</taxon>
        <taxon>Chloroflexota</taxon>
        <taxon>Ktedonobacteria</taxon>
        <taxon>Ktedonobacterales</taxon>
        <taxon>Dictyobacteraceae</taxon>
        <taxon>Dictyobacter</taxon>
    </lineage>
</organism>
<keyword evidence="6 7" id="KW-0472">Membrane</keyword>
<feature type="transmembrane region" description="Helical" evidence="7">
    <location>
        <begin position="62"/>
        <end position="87"/>
    </location>
</feature>
<keyword evidence="3" id="KW-0547">Nucleotide-binding</keyword>
<dbReference type="InterPro" id="IPR027417">
    <property type="entry name" value="P-loop_NTPase"/>
</dbReference>
<gene>
    <name evidence="10" type="ORF">KSZ_68180</name>
</gene>
<name>A0ABQ3VRB8_9CHLR</name>
<dbReference type="Gene3D" id="1.20.1560.10">
    <property type="entry name" value="ABC transporter type 1, transmembrane domain"/>
    <property type="match status" value="1"/>
</dbReference>
<dbReference type="InterPro" id="IPR003593">
    <property type="entry name" value="AAA+_ATPase"/>
</dbReference>
<evidence type="ECO:0000256" key="4">
    <source>
        <dbReference type="ARBA" id="ARBA00022840"/>
    </source>
</evidence>
<accession>A0ABQ3VRB8</accession>